<organism evidence="2 3">
    <name type="scientific">Teichococcus oryzae</name>
    <dbReference type="NCBI Taxonomy" id="1608942"/>
    <lineage>
        <taxon>Bacteria</taxon>
        <taxon>Pseudomonadati</taxon>
        <taxon>Pseudomonadota</taxon>
        <taxon>Alphaproteobacteria</taxon>
        <taxon>Acetobacterales</taxon>
        <taxon>Roseomonadaceae</taxon>
        <taxon>Roseomonas</taxon>
    </lineage>
</organism>
<dbReference type="Pfam" id="PF03992">
    <property type="entry name" value="ABM"/>
    <property type="match status" value="1"/>
</dbReference>
<proteinExistence type="predicted"/>
<dbReference type="RefSeq" id="WP_149811750.1">
    <property type="nucleotide sequence ID" value="NZ_VUKA01000002.1"/>
</dbReference>
<evidence type="ECO:0000313" key="3">
    <source>
        <dbReference type="Proteomes" id="UP000322110"/>
    </source>
</evidence>
<dbReference type="SUPFAM" id="SSF54909">
    <property type="entry name" value="Dimeric alpha+beta barrel"/>
    <property type="match status" value="1"/>
</dbReference>
<keyword evidence="3" id="KW-1185">Reference proteome</keyword>
<keyword evidence="2" id="KW-0560">Oxidoreductase</keyword>
<evidence type="ECO:0000313" key="2">
    <source>
        <dbReference type="EMBL" id="KAA2214095.1"/>
    </source>
</evidence>
<dbReference type="Gene3D" id="3.30.70.100">
    <property type="match status" value="1"/>
</dbReference>
<dbReference type="PROSITE" id="PS51725">
    <property type="entry name" value="ABM"/>
    <property type="match status" value="1"/>
</dbReference>
<feature type="domain" description="ABM" evidence="1">
    <location>
        <begin position="2"/>
        <end position="96"/>
    </location>
</feature>
<gene>
    <name evidence="2" type="ORF">F0Q34_08665</name>
</gene>
<dbReference type="InterPro" id="IPR011008">
    <property type="entry name" value="Dimeric_a/b-barrel"/>
</dbReference>
<comment type="caution">
    <text evidence="2">The sequence shown here is derived from an EMBL/GenBank/DDBJ whole genome shotgun (WGS) entry which is preliminary data.</text>
</comment>
<evidence type="ECO:0000259" key="1">
    <source>
        <dbReference type="PROSITE" id="PS51725"/>
    </source>
</evidence>
<keyword evidence="2" id="KW-0503">Monooxygenase</keyword>
<dbReference type="Proteomes" id="UP000322110">
    <property type="component" value="Unassembled WGS sequence"/>
</dbReference>
<dbReference type="EMBL" id="VUKA01000002">
    <property type="protein sequence ID" value="KAA2214095.1"/>
    <property type="molecule type" value="Genomic_DNA"/>
</dbReference>
<dbReference type="GO" id="GO:0004497">
    <property type="term" value="F:monooxygenase activity"/>
    <property type="evidence" value="ECO:0007669"/>
    <property type="project" value="UniProtKB-KW"/>
</dbReference>
<dbReference type="PANTHER" id="PTHR34474">
    <property type="entry name" value="SIGNAL TRANSDUCTION PROTEIN TRAP"/>
    <property type="match status" value="1"/>
</dbReference>
<protein>
    <submittedName>
        <fullName evidence="2">Antibiotic biosynthesis monooxygenase</fullName>
    </submittedName>
</protein>
<dbReference type="OrthoDB" id="9798115at2"/>
<sequence length="106" mass="12019">MFIAMNRFQVAPGAEGDFEQMWMNRESHLHTVPGFVEFHLLRGPMREDHVLYASHTIWRSKADFESWTRSDAFRAAHRGAGGSKPLYLGPPQFEGFEVIQTVGPAA</sequence>
<dbReference type="AlphaFoldDB" id="A0A5B2TJE7"/>
<dbReference type="InterPro" id="IPR050404">
    <property type="entry name" value="Heme-degrading_MO"/>
</dbReference>
<accession>A0A5B2TJE7</accession>
<dbReference type="InterPro" id="IPR007138">
    <property type="entry name" value="ABM_dom"/>
</dbReference>
<reference evidence="2 3" key="1">
    <citation type="journal article" date="2015" name="Int. J. Syst. Evol. Microbiol.">
        <title>Roseomonas oryzae sp. nov., isolated from paddy rhizosphere soil.</title>
        <authorList>
            <person name="Ramaprasad E.V."/>
            <person name="Sasikala Ch."/>
            <person name="Ramana Ch.V."/>
        </authorList>
    </citation>
    <scope>NUCLEOTIDE SEQUENCE [LARGE SCALE GENOMIC DNA]</scope>
    <source>
        <strain evidence="2 3">KCTC 42542</strain>
    </source>
</reference>
<dbReference type="PANTHER" id="PTHR34474:SF2">
    <property type="entry name" value="SIGNAL TRANSDUCTION PROTEIN TRAP"/>
    <property type="match status" value="1"/>
</dbReference>
<name>A0A5B2TJE7_9PROT</name>